<reference evidence="2 3" key="1">
    <citation type="submission" date="2016-11" db="EMBL/GenBank/DDBJ databases">
        <authorList>
            <consortium name="Pathogen Informatics"/>
        </authorList>
    </citation>
    <scope>NUCLEOTIDE SEQUENCE [LARGE SCALE GENOMIC DNA]</scope>
    <source>
        <strain evidence="2 3">911</strain>
    </source>
</reference>
<evidence type="ECO:0000256" key="1">
    <source>
        <dbReference type="SAM" id="Phobius"/>
    </source>
</evidence>
<keyword evidence="1" id="KW-0472">Membrane</keyword>
<keyword evidence="1" id="KW-1133">Transmembrane helix</keyword>
<dbReference type="AlphaFoldDB" id="A0A1T8VDH6"/>
<sequence>MDDHIENQHRTATIVLAAMVAGLTLFTIIRWTLDLVIGNDPPMPWWPLGLVVAGLALLRLLHHKDATDDRQVSDSTPPDFSSEIKSMAVECGWTIAYERSGRSLFVSNAGDTEVAVRYDTRDFAVHYAHLAVAGCTPVNILDHSDRSDPARTAADQLAVLKACFEFFSAQADGRAGRAMLSRKLINGPRCVTYLSPRDPQQQSDE</sequence>
<keyword evidence="1" id="KW-0812">Transmembrane</keyword>
<organism evidence="2 3">
    <name type="scientific">Mycobacteroides abscessus subsp. massiliense</name>
    <dbReference type="NCBI Taxonomy" id="1962118"/>
    <lineage>
        <taxon>Bacteria</taxon>
        <taxon>Bacillati</taxon>
        <taxon>Actinomycetota</taxon>
        <taxon>Actinomycetes</taxon>
        <taxon>Mycobacteriales</taxon>
        <taxon>Mycobacteriaceae</taxon>
        <taxon>Mycobacteroides</taxon>
        <taxon>Mycobacteroides abscessus</taxon>
    </lineage>
</organism>
<name>A0A1T8VDH6_9MYCO</name>
<evidence type="ECO:0008006" key="4">
    <source>
        <dbReference type="Google" id="ProtNLM"/>
    </source>
</evidence>
<feature type="transmembrane region" description="Helical" evidence="1">
    <location>
        <begin position="45"/>
        <end position="61"/>
    </location>
</feature>
<dbReference type="Proteomes" id="UP000190074">
    <property type="component" value="Unassembled WGS sequence"/>
</dbReference>
<evidence type="ECO:0000313" key="3">
    <source>
        <dbReference type="Proteomes" id="UP000190074"/>
    </source>
</evidence>
<feature type="transmembrane region" description="Helical" evidence="1">
    <location>
        <begin position="12"/>
        <end position="33"/>
    </location>
</feature>
<gene>
    <name evidence="2" type="ORF">SAMEA2259716_05803</name>
</gene>
<evidence type="ECO:0000313" key="2">
    <source>
        <dbReference type="EMBL" id="SKN03103.1"/>
    </source>
</evidence>
<proteinExistence type="predicted"/>
<accession>A0A1T8VDH6</accession>
<protein>
    <recommendedName>
        <fullName evidence="4">Transmembrane protein</fullName>
    </recommendedName>
</protein>
<dbReference type="EMBL" id="FVGW01000025">
    <property type="protein sequence ID" value="SKN03103.1"/>
    <property type="molecule type" value="Genomic_DNA"/>
</dbReference>